<name>A0A199VWH4_ANACO</name>
<protein>
    <submittedName>
        <fullName evidence="1">Uncharacterized protein</fullName>
    </submittedName>
</protein>
<evidence type="ECO:0000313" key="2">
    <source>
        <dbReference type="Proteomes" id="UP000092600"/>
    </source>
</evidence>
<accession>A0A199VWH4</accession>
<dbReference type="AlphaFoldDB" id="A0A199VWH4"/>
<gene>
    <name evidence="1" type="ORF">ACMD2_22669</name>
</gene>
<evidence type="ECO:0000313" key="1">
    <source>
        <dbReference type="EMBL" id="OAY81369.1"/>
    </source>
</evidence>
<sequence>MQAPSVYTKRVFSEFKNQFRYSTGYDLTELEKNSYKISTTQYSTVPNQGLHSHIVNVDPTTQKLFCTCKFFEFSDWGRSHGDHRPGLEPLCWRLCDDFAARVVKPFEDQTARVD</sequence>
<comment type="caution">
    <text evidence="1">The sequence shown here is derived from an EMBL/GenBank/DDBJ whole genome shotgun (WGS) entry which is preliminary data.</text>
</comment>
<organism evidence="1 2">
    <name type="scientific">Ananas comosus</name>
    <name type="common">Pineapple</name>
    <name type="synonym">Ananas ananas</name>
    <dbReference type="NCBI Taxonomy" id="4615"/>
    <lineage>
        <taxon>Eukaryota</taxon>
        <taxon>Viridiplantae</taxon>
        <taxon>Streptophyta</taxon>
        <taxon>Embryophyta</taxon>
        <taxon>Tracheophyta</taxon>
        <taxon>Spermatophyta</taxon>
        <taxon>Magnoliopsida</taxon>
        <taxon>Liliopsida</taxon>
        <taxon>Poales</taxon>
        <taxon>Bromeliaceae</taxon>
        <taxon>Bromelioideae</taxon>
        <taxon>Ananas</taxon>
    </lineage>
</organism>
<dbReference type="Proteomes" id="UP000092600">
    <property type="component" value="Unassembled WGS sequence"/>
</dbReference>
<reference evidence="1 2" key="1">
    <citation type="journal article" date="2016" name="DNA Res.">
        <title>The draft genome of MD-2 pineapple using hybrid error correction of long reads.</title>
        <authorList>
            <person name="Redwan R.M."/>
            <person name="Saidin A."/>
            <person name="Kumar S.V."/>
        </authorList>
    </citation>
    <scope>NUCLEOTIDE SEQUENCE [LARGE SCALE GENOMIC DNA]</scope>
    <source>
        <strain evidence="2">cv. MD2</strain>
        <tissue evidence="1">Leaf</tissue>
    </source>
</reference>
<proteinExistence type="predicted"/>
<dbReference type="EMBL" id="LSRQ01000674">
    <property type="protein sequence ID" value="OAY81369.1"/>
    <property type="molecule type" value="Genomic_DNA"/>
</dbReference>